<sequence precursor="true">MHKLMMLTLTLTFATPALATMSSPSSLVRVQDTSDQGTSVGDAAQDAATSTGNAVENAGNAVNDAVDPNGDGVVDSNNNGRADTREFPWGLLGLLGLLGLAGRRRHETVVTTTRNDVR</sequence>
<evidence type="ECO:0000313" key="4">
    <source>
        <dbReference type="Proteomes" id="UP000008635"/>
    </source>
</evidence>
<keyword evidence="4" id="KW-1185">Reference proteome</keyword>
<dbReference type="KEGG" id="dmr:Deima_0986"/>
<reference evidence="3 4" key="1">
    <citation type="journal article" date="2011" name="Stand. Genomic Sci.">
        <title>Complete genome sequence of Deinococcus maricopensis type strain (LB-34).</title>
        <authorList>
            <person name="Pukall R."/>
            <person name="Zeytun A."/>
            <person name="Lucas S."/>
            <person name="Lapidus A."/>
            <person name="Hammon N."/>
            <person name="Deshpande S."/>
            <person name="Nolan M."/>
            <person name="Cheng J.F."/>
            <person name="Pitluck S."/>
            <person name="Liolios K."/>
            <person name="Pagani I."/>
            <person name="Mikhailova N."/>
            <person name="Ivanova N."/>
            <person name="Mavromatis K."/>
            <person name="Pati A."/>
            <person name="Tapia R."/>
            <person name="Han C."/>
            <person name="Goodwin L."/>
            <person name="Chen A."/>
            <person name="Palaniappan K."/>
            <person name="Land M."/>
            <person name="Hauser L."/>
            <person name="Chang Y.J."/>
            <person name="Jeffries C.D."/>
            <person name="Brambilla E.M."/>
            <person name="Rohde M."/>
            <person name="Goker M."/>
            <person name="Detter J.C."/>
            <person name="Woyke T."/>
            <person name="Bristow J."/>
            <person name="Eisen J.A."/>
            <person name="Markowitz V."/>
            <person name="Hugenholtz P."/>
            <person name="Kyrpides N.C."/>
            <person name="Klenk H.P."/>
        </authorList>
    </citation>
    <scope>NUCLEOTIDE SEQUENCE [LARGE SCALE GENOMIC DNA]</scope>
    <source>
        <strain evidence="4">DSM 21211 / LMG 22137 / NRRL B-23946 / LB-34</strain>
    </source>
</reference>
<dbReference type="Proteomes" id="UP000008635">
    <property type="component" value="Chromosome"/>
</dbReference>
<proteinExistence type="predicted"/>
<dbReference type="HOGENOM" id="CLU_2069223_0_0_0"/>
<organism evidence="3 4">
    <name type="scientific">Deinococcus maricopensis (strain DSM 21211 / LMG 22137 / NRRL B-23946 / LB-34)</name>
    <dbReference type="NCBI Taxonomy" id="709986"/>
    <lineage>
        <taxon>Bacteria</taxon>
        <taxon>Thermotogati</taxon>
        <taxon>Deinococcota</taxon>
        <taxon>Deinococci</taxon>
        <taxon>Deinococcales</taxon>
        <taxon>Deinococcaceae</taxon>
        <taxon>Deinococcus</taxon>
    </lineage>
</organism>
<accession>E8U6F0</accession>
<feature type="region of interest" description="Disordered" evidence="1">
    <location>
        <begin position="29"/>
        <end position="82"/>
    </location>
</feature>
<feature type="chain" id="PRO_5003228407" description="MYXO-CTERM domain-containing protein" evidence="2">
    <location>
        <begin position="20"/>
        <end position="118"/>
    </location>
</feature>
<evidence type="ECO:0000256" key="1">
    <source>
        <dbReference type="SAM" id="MobiDB-lite"/>
    </source>
</evidence>
<evidence type="ECO:0000256" key="2">
    <source>
        <dbReference type="SAM" id="SignalP"/>
    </source>
</evidence>
<protein>
    <recommendedName>
        <fullName evidence="5">MYXO-CTERM domain-containing protein</fullName>
    </recommendedName>
</protein>
<evidence type="ECO:0000313" key="3">
    <source>
        <dbReference type="EMBL" id="ADV66639.1"/>
    </source>
</evidence>
<evidence type="ECO:0008006" key="5">
    <source>
        <dbReference type="Google" id="ProtNLM"/>
    </source>
</evidence>
<dbReference type="STRING" id="709986.Deima_0986"/>
<dbReference type="AlphaFoldDB" id="E8U6F0"/>
<dbReference type="RefSeq" id="WP_013556144.1">
    <property type="nucleotide sequence ID" value="NC_014958.1"/>
</dbReference>
<dbReference type="EMBL" id="CP002454">
    <property type="protein sequence ID" value="ADV66639.1"/>
    <property type="molecule type" value="Genomic_DNA"/>
</dbReference>
<feature type="compositionally biased region" description="Polar residues" evidence="1">
    <location>
        <begin position="29"/>
        <end position="39"/>
    </location>
</feature>
<gene>
    <name evidence="3" type="ordered locus">Deima_0986</name>
</gene>
<dbReference type="NCBIfam" id="NF038039">
    <property type="entry name" value="WGxxGxxG-CTERM"/>
    <property type="match status" value="1"/>
</dbReference>
<feature type="compositionally biased region" description="Low complexity" evidence="1">
    <location>
        <begin position="52"/>
        <end position="80"/>
    </location>
</feature>
<name>E8U6F0_DEIML</name>
<feature type="signal peptide" evidence="2">
    <location>
        <begin position="1"/>
        <end position="19"/>
    </location>
</feature>
<keyword evidence="2" id="KW-0732">Signal</keyword>
<reference evidence="4" key="2">
    <citation type="submission" date="2011-01" db="EMBL/GenBank/DDBJ databases">
        <title>The complete genome of Deinococcus maricopensis DSM 21211.</title>
        <authorList>
            <consortium name="US DOE Joint Genome Institute (JGI-PGF)"/>
            <person name="Lucas S."/>
            <person name="Copeland A."/>
            <person name="Lapidus A."/>
            <person name="Goodwin L."/>
            <person name="Pitluck S."/>
            <person name="Kyrpides N."/>
            <person name="Mavromatis K."/>
            <person name="Pagani I."/>
            <person name="Ivanova N."/>
            <person name="Ovchinnikova G."/>
            <person name="Zeytun A."/>
            <person name="Detter J.C."/>
            <person name="Han C."/>
            <person name="Land M."/>
            <person name="Hauser L."/>
            <person name="Markowitz V."/>
            <person name="Cheng J.-F."/>
            <person name="Hugenholtz P."/>
            <person name="Woyke T."/>
            <person name="Wu D."/>
            <person name="Pukall R."/>
            <person name="Gehrich-Schroeter G."/>
            <person name="Brambilla E."/>
            <person name="Klenk H.-P."/>
            <person name="Eisen J.A."/>
        </authorList>
    </citation>
    <scope>NUCLEOTIDE SEQUENCE [LARGE SCALE GENOMIC DNA]</scope>
    <source>
        <strain evidence="4">DSM 21211 / LMG 22137 / NRRL B-23946 / LB-34</strain>
    </source>
</reference>